<gene>
    <name evidence="2" type="ORF">HNR71_002259</name>
    <name evidence="3" type="ORF">HPO96_20980</name>
</gene>
<keyword evidence="4" id="KW-1185">Reference proteome</keyword>
<feature type="signal peptide" evidence="1">
    <location>
        <begin position="1"/>
        <end position="29"/>
    </location>
</feature>
<dbReference type="SUPFAM" id="SSF89372">
    <property type="entry name" value="Fucose-specific lectin"/>
    <property type="match status" value="1"/>
</dbReference>
<reference evidence="2 5" key="2">
    <citation type="submission" date="2020-08" db="EMBL/GenBank/DDBJ databases">
        <title>Sequencing the genomes of 1000 actinobacteria strains.</title>
        <authorList>
            <person name="Klenk H.-P."/>
        </authorList>
    </citation>
    <scope>NUCLEOTIDE SEQUENCE [LARGE SCALE GENOMIC DNA]</scope>
    <source>
        <strain evidence="2 5">DSM 15626</strain>
    </source>
</reference>
<evidence type="ECO:0000256" key="1">
    <source>
        <dbReference type="SAM" id="SignalP"/>
    </source>
</evidence>
<evidence type="ECO:0000313" key="4">
    <source>
        <dbReference type="Proteomes" id="UP000534306"/>
    </source>
</evidence>
<sequence length="705" mass="75963">MTGGFELDRRGLLKLAAAAGVLPFVPALATPAQAAAAAGCTAMPLVSGPELPIVAFWPPSMQPRFNTLARFQEMKDAGFTATLVGETDDDDMAYVHSTLSFTDQTGLKALVVNRGPRALETYQEYSRHPSVVGYRLYDEPGQDAFQQVANDSAPLRAAAPGLLPYVNLLPDMGGAPWMPSGWRAYLQDFVRIFRPPLLSYDRYPLFLDRDHPAYFAEWQEMRAAGLGAGLPTWIHILSVKHFHYRMPTAAELAWQVNVSLAYGCKGIQYFCYWSPGQRPDGLYEQALFDYDGNRTHLYDAAKTLHANWLAPAGAELKPLVSESVTHANGSRPSGTIPFGPDKYLTGTSGSPVILSRFRSKDRKPLTRWLLVANPSHSAATQATLNVDTTRVTAVSRFDPATRTYQSQPSPASITVALAPGAAALYRLDAPGAALDPQVQLVLVAGGTTYHAIQQADGSWNGPNLLGDPARLVAASEFNGALNLMEIDGDVIHHQLRSVDGSWAGRNLYGGLGAVSSITSAVVVGCLQVAFAAGGVVYHTMGFPDGRWDGPNRIGNNARLVAAAERNSSFEMLQVDGSHIYHRVRLPDGNWTPRNLFATLDGITSLAVATVNEDLMVVIAAAGQLYYAIGRSNGTWQFPTPTNDPADQVAASAVNGELLITAITAGQPYTRRRRSDGTLTPRSNLPTTLTDITALTTTGRSPELCP</sequence>
<evidence type="ECO:0000313" key="5">
    <source>
        <dbReference type="Proteomes" id="UP000553957"/>
    </source>
</evidence>
<evidence type="ECO:0000313" key="3">
    <source>
        <dbReference type="EMBL" id="NOL42723.1"/>
    </source>
</evidence>
<dbReference type="Gene3D" id="3.20.20.80">
    <property type="entry name" value="Glycosidases"/>
    <property type="match status" value="1"/>
</dbReference>
<organism evidence="3 4">
    <name type="scientific">Kribbella sandramycini</name>
    <dbReference type="NCBI Taxonomy" id="60450"/>
    <lineage>
        <taxon>Bacteria</taxon>
        <taxon>Bacillati</taxon>
        <taxon>Actinomycetota</taxon>
        <taxon>Actinomycetes</taxon>
        <taxon>Propionibacteriales</taxon>
        <taxon>Kribbellaceae</taxon>
        <taxon>Kribbella</taxon>
    </lineage>
</organism>
<dbReference type="EMBL" id="JACHKF010000001">
    <property type="protein sequence ID" value="MBB6566622.1"/>
    <property type="molecule type" value="Genomic_DNA"/>
</dbReference>
<name>A0A7Y4P194_9ACTN</name>
<dbReference type="Proteomes" id="UP000534306">
    <property type="component" value="Unassembled WGS sequence"/>
</dbReference>
<dbReference type="EMBL" id="JABJRC010000005">
    <property type="protein sequence ID" value="NOL42723.1"/>
    <property type="molecule type" value="Genomic_DNA"/>
</dbReference>
<evidence type="ECO:0000313" key="2">
    <source>
        <dbReference type="EMBL" id="MBB6566622.1"/>
    </source>
</evidence>
<proteinExistence type="predicted"/>
<dbReference type="InterPro" id="IPR006311">
    <property type="entry name" value="TAT_signal"/>
</dbReference>
<dbReference type="PROSITE" id="PS51318">
    <property type="entry name" value="TAT"/>
    <property type="match status" value="1"/>
</dbReference>
<comment type="caution">
    <text evidence="3">The sequence shown here is derived from an EMBL/GenBank/DDBJ whole genome shotgun (WGS) entry which is preliminary data.</text>
</comment>
<reference evidence="3 4" key="1">
    <citation type="submission" date="2020-05" db="EMBL/GenBank/DDBJ databases">
        <title>Genome sequence of Kribbella sandramycini ATCC 39419.</title>
        <authorList>
            <person name="Maclea K.S."/>
            <person name="Fair J.L."/>
        </authorList>
    </citation>
    <scope>NUCLEOTIDE SEQUENCE [LARGE SCALE GENOMIC DNA]</scope>
    <source>
        <strain evidence="3 4">ATCC 39419</strain>
    </source>
</reference>
<dbReference type="AlphaFoldDB" id="A0A7Y4P194"/>
<dbReference type="RefSeq" id="WP_171675222.1">
    <property type="nucleotide sequence ID" value="NZ_BAAAGT010000004.1"/>
</dbReference>
<protein>
    <submittedName>
        <fullName evidence="3">Uncharacterized protein</fullName>
    </submittedName>
</protein>
<feature type="chain" id="PRO_5038315485" evidence="1">
    <location>
        <begin position="30"/>
        <end position="705"/>
    </location>
</feature>
<accession>A0A7Y4P194</accession>
<keyword evidence="1" id="KW-0732">Signal</keyword>
<dbReference type="Proteomes" id="UP000553957">
    <property type="component" value="Unassembled WGS sequence"/>
</dbReference>